<evidence type="ECO:0000256" key="1">
    <source>
        <dbReference type="SAM" id="MobiDB-lite"/>
    </source>
</evidence>
<reference evidence="4 5" key="1">
    <citation type="submission" date="2023-10" db="EMBL/GenBank/DDBJ databases">
        <title>Complete genome sequence of a Sphingomonadaceae bacterium.</title>
        <authorList>
            <person name="Yan C."/>
        </authorList>
    </citation>
    <scope>NUCLEOTIDE SEQUENCE [LARGE SCALE GENOMIC DNA]</scope>
    <source>
        <strain evidence="4 5">SCSIO 66989</strain>
    </source>
</reference>
<dbReference type="InterPro" id="IPR049449">
    <property type="entry name" value="TesB_ACOT8-like_N"/>
</dbReference>
<proteinExistence type="predicted"/>
<dbReference type="EMBL" id="CP136594">
    <property type="protein sequence ID" value="WOE76390.1"/>
    <property type="molecule type" value="Genomic_DNA"/>
</dbReference>
<evidence type="ECO:0000313" key="5">
    <source>
        <dbReference type="Proteomes" id="UP001302429"/>
    </source>
</evidence>
<dbReference type="Gene3D" id="2.40.160.210">
    <property type="entry name" value="Acyl-CoA thioesterase, double hotdog domain"/>
    <property type="match status" value="1"/>
</dbReference>
<sequence>MQLSDLLASVNVSDGSATISIPSTWRQGRTTYGGLSSALAHHVAQKAFPDVPPLRSGQIAFVGPIAGECTVSVELLRRGKNTAFVSARTTSEAGVGLMCTFIFMNPRDSHVTEHGLDRNEAPPIPGEGETRNGPPEFFTYHFDYPEKRLDLSQRNNRLEAWHRLRDDGEHDVMTELLCIGDALPPSAMGLMSESGPVSSMNWQVNMLTDKPETEGGWWLLSSETHHAENGASSQYMTVRNSRLEPVMTAMQSVALFV</sequence>
<dbReference type="Pfam" id="PF20789">
    <property type="entry name" value="4HBT_3C"/>
    <property type="match status" value="1"/>
</dbReference>
<dbReference type="InterPro" id="IPR049450">
    <property type="entry name" value="ACOT8-like_C"/>
</dbReference>
<dbReference type="KEGG" id="acoa:RB602_06665"/>
<dbReference type="RefSeq" id="WP_317084072.1">
    <property type="nucleotide sequence ID" value="NZ_CP136594.1"/>
</dbReference>
<feature type="region of interest" description="Disordered" evidence="1">
    <location>
        <begin position="112"/>
        <end position="132"/>
    </location>
</feature>
<dbReference type="InterPro" id="IPR042171">
    <property type="entry name" value="Acyl-CoA_hotdog"/>
</dbReference>
<feature type="domain" description="Acyl-CoA thioesterase-like C-terminal" evidence="3">
    <location>
        <begin position="122"/>
        <end position="254"/>
    </location>
</feature>
<gene>
    <name evidence="4" type="ORF">RB602_06665</name>
</gene>
<feature type="domain" description="Acyl-CoA thioesterase-like N-terminal HotDog" evidence="2">
    <location>
        <begin position="21"/>
        <end position="103"/>
    </location>
</feature>
<dbReference type="Pfam" id="PF13622">
    <property type="entry name" value="4HBT_3"/>
    <property type="match status" value="1"/>
</dbReference>
<evidence type="ECO:0000259" key="3">
    <source>
        <dbReference type="Pfam" id="PF20789"/>
    </source>
</evidence>
<keyword evidence="5" id="KW-1185">Reference proteome</keyword>
<dbReference type="InterPro" id="IPR029069">
    <property type="entry name" value="HotDog_dom_sf"/>
</dbReference>
<evidence type="ECO:0000259" key="2">
    <source>
        <dbReference type="Pfam" id="PF13622"/>
    </source>
</evidence>
<evidence type="ECO:0000313" key="4">
    <source>
        <dbReference type="EMBL" id="WOE76390.1"/>
    </source>
</evidence>
<dbReference type="AlphaFoldDB" id="A0AA97FC80"/>
<dbReference type="Proteomes" id="UP001302429">
    <property type="component" value="Chromosome"/>
</dbReference>
<accession>A0AA97FC80</accession>
<protein>
    <submittedName>
        <fullName evidence="4">Thioesterase family protein</fullName>
    </submittedName>
</protein>
<name>A0AA97FC80_9SPHN</name>
<dbReference type="SUPFAM" id="SSF54637">
    <property type="entry name" value="Thioesterase/thiol ester dehydrase-isomerase"/>
    <property type="match status" value="2"/>
</dbReference>
<organism evidence="4 5">
    <name type="scientific">Alterisphingorhabdus coralli</name>
    <dbReference type="NCBI Taxonomy" id="3071408"/>
    <lineage>
        <taxon>Bacteria</taxon>
        <taxon>Pseudomonadati</taxon>
        <taxon>Pseudomonadota</taxon>
        <taxon>Alphaproteobacteria</taxon>
        <taxon>Sphingomonadales</taxon>
        <taxon>Sphingomonadaceae</taxon>
        <taxon>Alterisphingorhabdus (ex Yan et al. 2024)</taxon>
    </lineage>
</organism>